<gene>
    <name evidence="2" type="ORF">NA56DRAFT_657503</name>
</gene>
<dbReference type="EMBL" id="KZ613475">
    <property type="protein sequence ID" value="PMD23475.1"/>
    <property type="molecule type" value="Genomic_DNA"/>
</dbReference>
<keyword evidence="3" id="KW-1185">Reference proteome</keyword>
<dbReference type="PROSITE" id="PS50088">
    <property type="entry name" value="ANK_REPEAT"/>
    <property type="match status" value="1"/>
</dbReference>
<dbReference type="InterPro" id="IPR036770">
    <property type="entry name" value="Ankyrin_rpt-contain_sf"/>
</dbReference>
<keyword evidence="1" id="KW-0040">ANK repeat</keyword>
<dbReference type="SMART" id="SM00248">
    <property type="entry name" value="ANK"/>
    <property type="match status" value="3"/>
</dbReference>
<dbReference type="Proteomes" id="UP000235672">
    <property type="component" value="Unassembled WGS sequence"/>
</dbReference>
<evidence type="ECO:0000313" key="2">
    <source>
        <dbReference type="EMBL" id="PMD23475.1"/>
    </source>
</evidence>
<dbReference type="AlphaFoldDB" id="A0A2J6QB48"/>
<name>A0A2J6QB48_9HELO</name>
<evidence type="ECO:0000256" key="1">
    <source>
        <dbReference type="PROSITE-ProRule" id="PRU00023"/>
    </source>
</evidence>
<accession>A0A2J6QB48</accession>
<protein>
    <submittedName>
        <fullName evidence="2">Uncharacterized protein</fullName>
    </submittedName>
</protein>
<proteinExistence type="predicted"/>
<dbReference type="InterPro" id="IPR002110">
    <property type="entry name" value="Ankyrin_rpt"/>
</dbReference>
<dbReference type="OrthoDB" id="3200163at2759"/>
<dbReference type="Gene3D" id="1.25.40.20">
    <property type="entry name" value="Ankyrin repeat-containing domain"/>
    <property type="match status" value="1"/>
</dbReference>
<organism evidence="2 3">
    <name type="scientific">Hyaloscypha hepaticicola</name>
    <dbReference type="NCBI Taxonomy" id="2082293"/>
    <lineage>
        <taxon>Eukaryota</taxon>
        <taxon>Fungi</taxon>
        <taxon>Dikarya</taxon>
        <taxon>Ascomycota</taxon>
        <taxon>Pezizomycotina</taxon>
        <taxon>Leotiomycetes</taxon>
        <taxon>Helotiales</taxon>
        <taxon>Hyaloscyphaceae</taxon>
        <taxon>Hyaloscypha</taxon>
    </lineage>
</organism>
<dbReference type="Pfam" id="PF00023">
    <property type="entry name" value="Ank"/>
    <property type="match status" value="1"/>
</dbReference>
<dbReference type="SUPFAM" id="SSF48403">
    <property type="entry name" value="Ankyrin repeat"/>
    <property type="match status" value="1"/>
</dbReference>
<feature type="repeat" description="ANK" evidence="1">
    <location>
        <begin position="229"/>
        <end position="261"/>
    </location>
</feature>
<reference evidence="2 3" key="1">
    <citation type="submission" date="2016-05" db="EMBL/GenBank/DDBJ databases">
        <title>A degradative enzymes factory behind the ericoid mycorrhizal symbiosis.</title>
        <authorList>
            <consortium name="DOE Joint Genome Institute"/>
            <person name="Martino E."/>
            <person name="Morin E."/>
            <person name="Grelet G."/>
            <person name="Kuo A."/>
            <person name="Kohler A."/>
            <person name="Daghino S."/>
            <person name="Barry K."/>
            <person name="Choi C."/>
            <person name="Cichocki N."/>
            <person name="Clum A."/>
            <person name="Copeland A."/>
            <person name="Hainaut M."/>
            <person name="Haridas S."/>
            <person name="Labutti K."/>
            <person name="Lindquist E."/>
            <person name="Lipzen A."/>
            <person name="Khouja H.-R."/>
            <person name="Murat C."/>
            <person name="Ohm R."/>
            <person name="Olson A."/>
            <person name="Spatafora J."/>
            <person name="Veneault-Fourrey C."/>
            <person name="Henrissat B."/>
            <person name="Grigoriev I."/>
            <person name="Martin F."/>
            <person name="Perotto S."/>
        </authorList>
    </citation>
    <scope>NUCLEOTIDE SEQUENCE [LARGE SCALE GENOMIC DNA]</scope>
    <source>
        <strain evidence="2 3">UAMH 7357</strain>
    </source>
</reference>
<evidence type="ECO:0000313" key="3">
    <source>
        <dbReference type="Proteomes" id="UP000235672"/>
    </source>
</evidence>
<dbReference type="PROSITE" id="PS50297">
    <property type="entry name" value="ANK_REP_REGION"/>
    <property type="match status" value="1"/>
</dbReference>
<dbReference type="STRING" id="1745343.A0A2J6QB48"/>
<sequence length="628" mass="71373">MAELGVISGSLGIVSLAIQVSDSVMKLKSFLVNAKDAPDEIKYTIKQIEALNLVLSSADLHEDDEDICEATAVAMRTSKIFLVQAVGALETGVKDLDLAIGKSKKVGSFKAVLRQNVIDKLKQSLRDAQDLLVLSNQYYSQSYKRVTSSITSQKRILARLKLPFWVQMTSLCLEICGERSFYGMSLDVKAYRSVDLYAPIMEYAREGNVQAIQEMFSKGTATPHDTWRHRETVLSIAAQSGQIEVCRLLIEQGAHQHASTSSIRHAYFRVLNFGNPLQELKSRLGMIRILAGAVQDDDFFGFHPEISAINGFHGEPTLLNWILNNLIGYNYQKATIEGRMRVAIHLCARTRQPRAASLVRFLLPKTHDISSMCNYIDSYGRTLLHSLAWALGEQSLRATQSSKACRAQQTIESPSGFKYDAQAESDSLQGILSLMSEQVVAGADLHNCAKTSYNVSNMSPAESYLVCILSSFSQWRRDCMILLDYRFETINSEFDAQYMLPVPAVVDVLVPVTLWLEMLYDAGVDLVKYGRKEKELRQEGRTTSHCSFEVWPWDFLHPRLIGTWRRFDKEFWISFEYGPKPSDWQFWLIEEMDDWFAEFWDMLDHPERAMPGAWDERFDDSTYDTDYD</sequence>